<organism evidence="2 3">
    <name type="scientific">Plantibacter flavus</name>
    <dbReference type="NCBI Taxonomy" id="150123"/>
    <lineage>
        <taxon>Bacteria</taxon>
        <taxon>Bacillati</taxon>
        <taxon>Actinomycetota</taxon>
        <taxon>Actinomycetes</taxon>
        <taxon>Micrococcales</taxon>
        <taxon>Microbacteriaceae</taxon>
        <taxon>Plantibacter</taxon>
    </lineage>
</organism>
<sequence>MAKINYKIPSSLDRSFLDHEISLSGGGWQVKPIPVKVLLFWVVSIFAMFWTLSTTFLKNADWWMLLLIGIWWLVATTLLGSYSKTKEMKLSSIPALLSYIAPSARRVVTRKGSDPSNFYSIVGIDGIDESGFITWGDGSVGQAYLTVGAASVLVFDQDRISILNRVDAYYRKVDTTAEYIWVTTKEPQRIYRQQANLELRNRRLATRDPDLFELMEEQHAILRDYVGNSFTSIHQYVIIKADNLEALRRAHSVLRAETDESSLMVKQLTMLDGADCKEMLSTIYTGPR</sequence>
<proteinExistence type="predicted"/>
<dbReference type="AlphaFoldDB" id="A0A3N2BL01"/>
<evidence type="ECO:0000313" key="2">
    <source>
        <dbReference type="EMBL" id="ROR75963.1"/>
    </source>
</evidence>
<reference evidence="2 3" key="1">
    <citation type="submission" date="2018-11" db="EMBL/GenBank/DDBJ databases">
        <title>Sequencing the genomes of 1000 actinobacteria strains.</title>
        <authorList>
            <person name="Klenk H.-P."/>
        </authorList>
    </citation>
    <scope>NUCLEOTIDE SEQUENCE [LARGE SCALE GENOMIC DNA]</scope>
    <source>
        <strain evidence="2 3">DSM 14012</strain>
    </source>
</reference>
<dbReference type="Proteomes" id="UP000266915">
    <property type="component" value="Unassembled WGS sequence"/>
</dbReference>
<evidence type="ECO:0000313" key="3">
    <source>
        <dbReference type="Proteomes" id="UP000266915"/>
    </source>
</evidence>
<accession>A0A3N2BL01</accession>
<keyword evidence="1" id="KW-1133">Transmembrane helix</keyword>
<keyword evidence="1" id="KW-0472">Membrane</keyword>
<dbReference type="EMBL" id="RKHL01000002">
    <property type="protein sequence ID" value="ROR75963.1"/>
    <property type="molecule type" value="Genomic_DNA"/>
</dbReference>
<evidence type="ECO:0000256" key="1">
    <source>
        <dbReference type="SAM" id="Phobius"/>
    </source>
</evidence>
<name>A0A3N2BL01_9MICO</name>
<dbReference type="RefSeq" id="WP_085514075.1">
    <property type="nucleotide sequence ID" value="NZ_FXAP01000007.1"/>
</dbReference>
<comment type="caution">
    <text evidence="2">The sequence shown here is derived from an EMBL/GenBank/DDBJ whole genome shotgun (WGS) entry which is preliminary data.</text>
</comment>
<protein>
    <submittedName>
        <fullName evidence="2">Uncharacterized protein</fullName>
    </submittedName>
</protein>
<keyword evidence="3" id="KW-1185">Reference proteome</keyword>
<keyword evidence="1" id="KW-0812">Transmembrane</keyword>
<feature type="transmembrane region" description="Helical" evidence="1">
    <location>
        <begin position="37"/>
        <end position="56"/>
    </location>
</feature>
<feature type="transmembrane region" description="Helical" evidence="1">
    <location>
        <begin position="62"/>
        <end position="82"/>
    </location>
</feature>
<gene>
    <name evidence="2" type="ORF">EDD42_3914</name>
</gene>